<gene>
    <name evidence="1" type="ORF">CYMTET_45417</name>
</gene>
<dbReference type="Proteomes" id="UP001190700">
    <property type="component" value="Unassembled WGS sequence"/>
</dbReference>
<proteinExistence type="predicted"/>
<name>A0AAE0C021_9CHLO</name>
<dbReference type="AlphaFoldDB" id="A0AAE0C021"/>
<comment type="caution">
    <text evidence="1">The sequence shown here is derived from an EMBL/GenBank/DDBJ whole genome shotgun (WGS) entry which is preliminary data.</text>
</comment>
<protein>
    <submittedName>
        <fullName evidence="1">Uncharacterized protein</fullName>
    </submittedName>
</protein>
<keyword evidence="2" id="KW-1185">Reference proteome</keyword>
<accession>A0AAE0C021</accession>
<sequence length="1013" mass="114201">MPGPFDEDGEVPTGATVDARWFELVKEAILCMDNTVQQHELKHNEQQNNKLHAAFKTDLENSSSCTKTVGTSGKSRSGKTATVSQVLMNFDTNTFDWERTAVYDTATLGGETGSGESAVGKRVKHFCRPHQGYWIYDVADFDPASGEHTLNPTGELTAQMTEKVKLTENHMFVAEGIPWADPATVEANAFDIDNYETASDSHALSETHIKKGDVKADWLIDEFEEEAKGYFQAKGEAETLNYARELTAEEGNVAGDTTFQAARLSFSARPRCVLAFDSQEAVSESFSRLSEFVNGFDYELTATEIAQMSDKDIDLLTDMKDLEMKFVMKRAKTTFGIESLSLTTRLEEVKLHTRYSYVLGRCLVYTPNTGDFATDVLSATKFHHYWTKELTTGPQVGMSSLQLPLSTLRHGPVFIDFAGNNPENSISDEVRVGMYEDKNAAVLLHITDNLAWSVEDKEALRKFITSLLKTNPDLAAHDLPPSTMGTTEDGSVAAETGPAVVPHLAKYLRLACVIPGDKVWSPANCSNPLHNPQQNGAVKQRGQNWCCQAKKDVESNERLRLEETERLAKKLIEKELSELVSRVANTLAIRNGITGRLEKIKWDKTCQEFLRERLLVTVVYPRMEYFSELTSQASGMEDLRNFLFQDGRDGRRELLQRQVPLNLQRAKSFQDSIRDVFQLNVALGNLGDPVLQEVLQELQQSRALEQDGELRSWKDTKLKEHARMWKLKIKEQIKASVGVHHAKCSADKYLETLSAHIFDKLPAERRFSLSKGYSTEAFAEREQCIDFLNEKPVMFLLRNVFSSGKKKSNEIFGMGLSSLMTYPLMTVLKEASFEQPLLLQLEYLQDDTSLLVTAQDSANSPEHILNDMKGIFARAKRQFESKRGTGVLDLVFYQKSKEVLDHFLLCIQTHLSCDALEHVSQLYSAVWLDTLKKTTDYLVGHQELATICDNHKRMSEKALAAQHISQELADHMQDQYCKKYVQRMDELIDLLIEDLSAYIDNFCKSLNVSKPTT</sequence>
<evidence type="ECO:0000313" key="2">
    <source>
        <dbReference type="Proteomes" id="UP001190700"/>
    </source>
</evidence>
<evidence type="ECO:0000313" key="1">
    <source>
        <dbReference type="EMBL" id="KAK3245000.1"/>
    </source>
</evidence>
<organism evidence="1 2">
    <name type="scientific">Cymbomonas tetramitiformis</name>
    <dbReference type="NCBI Taxonomy" id="36881"/>
    <lineage>
        <taxon>Eukaryota</taxon>
        <taxon>Viridiplantae</taxon>
        <taxon>Chlorophyta</taxon>
        <taxon>Pyramimonadophyceae</taxon>
        <taxon>Pyramimonadales</taxon>
        <taxon>Pyramimonadaceae</taxon>
        <taxon>Cymbomonas</taxon>
    </lineage>
</organism>
<reference evidence="1 2" key="1">
    <citation type="journal article" date="2015" name="Genome Biol. Evol.">
        <title>Comparative Genomics of a Bacterivorous Green Alga Reveals Evolutionary Causalities and Consequences of Phago-Mixotrophic Mode of Nutrition.</title>
        <authorList>
            <person name="Burns J.A."/>
            <person name="Paasch A."/>
            <person name="Narechania A."/>
            <person name="Kim E."/>
        </authorList>
    </citation>
    <scope>NUCLEOTIDE SEQUENCE [LARGE SCALE GENOMIC DNA]</scope>
    <source>
        <strain evidence="1 2">PLY_AMNH</strain>
    </source>
</reference>
<dbReference type="EMBL" id="LGRX02031135">
    <property type="protein sequence ID" value="KAK3245000.1"/>
    <property type="molecule type" value="Genomic_DNA"/>
</dbReference>